<evidence type="ECO:0000313" key="3">
    <source>
        <dbReference type="EMBL" id="KAI6784413.1"/>
    </source>
</evidence>
<feature type="region of interest" description="Disordered" evidence="1">
    <location>
        <begin position="395"/>
        <end position="415"/>
    </location>
</feature>
<feature type="domain" description="C2" evidence="2">
    <location>
        <begin position="12"/>
        <end position="131"/>
    </location>
</feature>
<dbReference type="AlphaFoldDB" id="A0A9P9Y6X0"/>
<feature type="compositionally biased region" description="Basic and acidic residues" evidence="1">
    <location>
        <begin position="433"/>
        <end position="448"/>
    </location>
</feature>
<feature type="region of interest" description="Disordered" evidence="1">
    <location>
        <begin position="431"/>
        <end position="806"/>
    </location>
</feature>
<feature type="compositionally biased region" description="Pro residues" evidence="1">
    <location>
        <begin position="720"/>
        <end position="731"/>
    </location>
</feature>
<reference evidence="3" key="1">
    <citation type="journal article" date="2021" name="J Fungi (Basel)">
        <title>Genomic and Metabolomic Analyses of the Marine Fungus Emericellopsis cladophorae: Insights into Saltwater Adaptability Mechanisms and Its Biosynthetic Potential.</title>
        <authorList>
            <person name="Goncalves M.F.M."/>
            <person name="Hilario S."/>
            <person name="Van de Peer Y."/>
            <person name="Esteves A.C."/>
            <person name="Alves A."/>
        </authorList>
    </citation>
    <scope>NUCLEOTIDE SEQUENCE</scope>
    <source>
        <strain evidence="3">MUM 19.33</strain>
    </source>
</reference>
<accession>A0A9P9Y6X0</accession>
<reference evidence="3" key="2">
    <citation type="submission" date="2022-07" db="EMBL/GenBank/DDBJ databases">
        <authorList>
            <person name="Goncalves M.F.M."/>
            <person name="Hilario S."/>
            <person name="Van De Peer Y."/>
            <person name="Esteves A.C."/>
            <person name="Alves A."/>
        </authorList>
    </citation>
    <scope>NUCLEOTIDE SEQUENCE</scope>
    <source>
        <strain evidence="3">MUM 19.33</strain>
    </source>
</reference>
<dbReference type="Gene3D" id="2.60.40.150">
    <property type="entry name" value="C2 domain"/>
    <property type="match status" value="1"/>
</dbReference>
<dbReference type="InterPro" id="IPR000008">
    <property type="entry name" value="C2_dom"/>
</dbReference>
<dbReference type="EMBL" id="JAGIXG020000004">
    <property type="protein sequence ID" value="KAI6784413.1"/>
    <property type="molecule type" value="Genomic_DNA"/>
</dbReference>
<dbReference type="PANTHER" id="PTHR47052">
    <property type="entry name" value="CONSERVED SERINE PROLINE-RICH PROTEIN (AFU_ORTHOLOGUE AFUA_2G01790)"/>
    <property type="match status" value="1"/>
</dbReference>
<dbReference type="InterPro" id="IPR035892">
    <property type="entry name" value="C2_domain_sf"/>
</dbReference>
<dbReference type="Proteomes" id="UP001055219">
    <property type="component" value="Unassembled WGS sequence"/>
</dbReference>
<name>A0A9P9Y6X0_9HYPO</name>
<evidence type="ECO:0000313" key="4">
    <source>
        <dbReference type="Proteomes" id="UP001055219"/>
    </source>
</evidence>
<dbReference type="SUPFAM" id="SSF49562">
    <property type="entry name" value="C2 domain (Calcium/lipid-binding domain, CaLB)"/>
    <property type="match status" value="1"/>
</dbReference>
<dbReference type="Pfam" id="PF00168">
    <property type="entry name" value="C2"/>
    <property type="match status" value="1"/>
</dbReference>
<keyword evidence="4" id="KW-1185">Reference proteome</keyword>
<protein>
    <recommendedName>
        <fullName evidence="2">C2 domain-containing protein</fullName>
    </recommendedName>
</protein>
<feature type="region of interest" description="Disordered" evidence="1">
    <location>
        <begin position="157"/>
        <end position="383"/>
    </location>
</feature>
<dbReference type="InterPro" id="IPR052981">
    <property type="entry name" value="Ingression_C2_domain"/>
</dbReference>
<dbReference type="PANTHER" id="PTHR47052:SF3">
    <property type="entry name" value="INGRESSION PROTEIN 1"/>
    <property type="match status" value="1"/>
</dbReference>
<dbReference type="RefSeq" id="XP_051365269.1">
    <property type="nucleotide sequence ID" value="XM_051502891.1"/>
</dbReference>
<evidence type="ECO:0000256" key="1">
    <source>
        <dbReference type="SAM" id="MobiDB-lite"/>
    </source>
</evidence>
<dbReference type="GeneID" id="75832936"/>
<feature type="compositionally biased region" description="Basic and acidic residues" evidence="1">
    <location>
        <begin position="328"/>
        <end position="342"/>
    </location>
</feature>
<organism evidence="3 4">
    <name type="scientific">Emericellopsis cladophorae</name>
    <dbReference type="NCBI Taxonomy" id="2686198"/>
    <lineage>
        <taxon>Eukaryota</taxon>
        <taxon>Fungi</taxon>
        <taxon>Dikarya</taxon>
        <taxon>Ascomycota</taxon>
        <taxon>Pezizomycotina</taxon>
        <taxon>Sordariomycetes</taxon>
        <taxon>Hypocreomycetidae</taxon>
        <taxon>Hypocreales</taxon>
        <taxon>Bionectriaceae</taxon>
        <taxon>Emericellopsis</taxon>
    </lineage>
</organism>
<dbReference type="PROSITE" id="PS50004">
    <property type="entry name" value="C2"/>
    <property type="match status" value="1"/>
</dbReference>
<feature type="compositionally biased region" description="Polar residues" evidence="1">
    <location>
        <begin position="269"/>
        <end position="280"/>
    </location>
</feature>
<sequence length="853" mass="93641">MATKTKHNPLNAPHTAGIYADLSIDGPDIGTLVAIVDRAKNLPNRKTIGKQDPYCAARLGKEAKKTATDIRGGQTPKWDQELRFKVHEGPDYLQLKISVFTDDKRTDLIGEAWIDLKDIIVPGGGQGDIWQTLTCRQKYAGEIRLEITYYDTRPKPEKLVAKPRAQQASAEGENGSARQRGPVKRRPLPSDPVTGEAPPQPAASAPLPAPVAPPPAPVAPPPAPVAPPVQAPASAPPPQVPAPMAPPTQEQYHTPPRTHAKHVSHSGYVANNSPLQSVEYQTPPPAPRYQHPDQYAHHHSSSRVEPLRQPQRQYDERDHSPRGQPLPEHYDFLPSARDDHRHQSAPAEYDRPPPPPAHRSAFPGGHEMVHSRSFEAPGQRGSLMEMRHDVLRNEAHRHSIAAQPVSRPVFRPYDSAPATNAIQLPAAPAYEEVQARHQSYDASYDTRPRSMQASVEDVPESPNYGQGYRRSSRARPEDSNYDPASSPAPLNLSRSPGPSPMHQSPGRPDYDDPRLALELADRIQEDRRQDRRYTTQVSGIPPRGRYGSEPPPPTQAYGNDVMVPHGYSHPSQPSPDRRHGSDVTYSNVQEQRMVHRPSPSPPGTSHHVIKRKSVSPAPPPSDARRKSDVPFGPDSFDAFNTTIDNSREEAAGPDPNAKIVMHDGREVDPSDHLPVESWAPEPEQKPQQASPEPRSRPAPNGAQPMPTSGRRQLRIAARPAPQPAAAPPHPSYGPQEPHTPPTTTGRNRLHKKTRSSTAHSPAAMGSSPLALMENHQDRHSPYTPTRGSQRPPHHYDYPNENQYSAGPPIPAKVPMHQSGGAMMSGANGADMALMHEMQNIDLGTGRSRRRGGY</sequence>
<comment type="caution">
    <text evidence="3">The sequence shown here is derived from an EMBL/GenBank/DDBJ whole genome shotgun (WGS) entry which is preliminary data.</text>
</comment>
<feature type="compositionally biased region" description="Pro residues" evidence="1">
    <location>
        <begin position="207"/>
        <end position="246"/>
    </location>
</feature>
<dbReference type="OrthoDB" id="270970at2759"/>
<proteinExistence type="predicted"/>
<feature type="compositionally biased region" description="Basic and acidic residues" evidence="1">
    <location>
        <begin position="660"/>
        <end position="674"/>
    </location>
</feature>
<feature type="compositionally biased region" description="Basic and acidic residues" evidence="1">
    <location>
        <begin position="508"/>
        <end position="533"/>
    </location>
</feature>
<evidence type="ECO:0000259" key="2">
    <source>
        <dbReference type="PROSITE" id="PS50004"/>
    </source>
</evidence>
<gene>
    <name evidence="3" type="ORF">J7T54_006458</name>
</gene>
<dbReference type="SMART" id="SM00239">
    <property type="entry name" value="C2"/>
    <property type="match status" value="1"/>
</dbReference>